<evidence type="ECO:0000313" key="9">
    <source>
        <dbReference type="Proteomes" id="UP000295741"/>
    </source>
</evidence>
<dbReference type="PANTHER" id="PTHR30471">
    <property type="entry name" value="DNA REPAIR PROTEIN RADC"/>
    <property type="match status" value="1"/>
</dbReference>
<comment type="caution">
    <text evidence="8">The sequence shown here is derived from an EMBL/GenBank/DDBJ whole genome shotgun (WGS) entry which is preliminary data.</text>
</comment>
<dbReference type="OrthoDB" id="9804482at2"/>
<dbReference type="PROSITE" id="PS01302">
    <property type="entry name" value="UPF0758"/>
    <property type="match status" value="1"/>
</dbReference>
<evidence type="ECO:0000259" key="7">
    <source>
        <dbReference type="PROSITE" id="PS50249"/>
    </source>
</evidence>
<dbReference type="PROSITE" id="PS50249">
    <property type="entry name" value="MPN"/>
    <property type="match status" value="1"/>
</dbReference>
<keyword evidence="5" id="KW-0482">Metalloprotease</keyword>
<accession>A0A4R6J0A9</accession>
<dbReference type="GO" id="GO:0006508">
    <property type="term" value="P:proteolysis"/>
    <property type="evidence" value="ECO:0007669"/>
    <property type="project" value="UniProtKB-KW"/>
</dbReference>
<evidence type="ECO:0000256" key="1">
    <source>
        <dbReference type="ARBA" id="ARBA00022670"/>
    </source>
</evidence>
<dbReference type="Pfam" id="PF04002">
    <property type="entry name" value="RadC"/>
    <property type="match status" value="1"/>
</dbReference>
<dbReference type="NCBIfam" id="TIGR00608">
    <property type="entry name" value="radc"/>
    <property type="match status" value="1"/>
</dbReference>
<protein>
    <submittedName>
        <fullName evidence="8">DNA repair protein RadC</fullName>
    </submittedName>
</protein>
<keyword evidence="3" id="KW-0378">Hydrolase</keyword>
<comment type="similarity">
    <text evidence="6">Belongs to the UPF0758 family.</text>
</comment>
<dbReference type="PANTHER" id="PTHR30471:SF3">
    <property type="entry name" value="UPF0758 PROTEIN YEES-RELATED"/>
    <property type="match status" value="1"/>
</dbReference>
<keyword evidence="2" id="KW-0479">Metal-binding</keyword>
<evidence type="ECO:0000313" key="8">
    <source>
        <dbReference type="EMBL" id="TDO28622.1"/>
    </source>
</evidence>
<keyword evidence="4" id="KW-0862">Zinc</keyword>
<dbReference type="InterPro" id="IPR020891">
    <property type="entry name" value="UPF0758_CS"/>
</dbReference>
<dbReference type="GO" id="GO:0046872">
    <property type="term" value="F:metal ion binding"/>
    <property type="evidence" value="ECO:0007669"/>
    <property type="project" value="UniProtKB-KW"/>
</dbReference>
<keyword evidence="9" id="KW-1185">Reference proteome</keyword>
<dbReference type="InterPro" id="IPR046778">
    <property type="entry name" value="UPF0758_N"/>
</dbReference>
<dbReference type="InterPro" id="IPR037518">
    <property type="entry name" value="MPN"/>
</dbReference>
<dbReference type="AlphaFoldDB" id="A0A4R6J0A9"/>
<dbReference type="EMBL" id="SNWP01000010">
    <property type="protein sequence ID" value="TDO28622.1"/>
    <property type="molecule type" value="Genomic_DNA"/>
</dbReference>
<dbReference type="NCBIfam" id="NF000642">
    <property type="entry name" value="PRK00024.1"/>
    <property type="match status" value="1"/>
</dbReference>
<feature type="domain" description="MPN" evidence="7">
    <location>
        <begin position="107"/>
        <end position="229"/>
    </location>
</feature>
<sequence length="229" mass="25117">MEKNTIKEWASDDQPRQKLLTKGVETLSDSELLAILINHGIPGKSALSLAKELLSYCKNDLNIMGTLSVKSICKLGIKGLGEAKAVTITAALEIGLRRHQLIVKKEIIKSSEDIAEFLRAKMAHKPQEIFAVLFLNRGNRIITLETVSEGGITGTVVDIRIILKKAVLHDAVSLVLCHNHPSGNLQPSRADELITQKIKEAAALFDIRLLDHIIVSTDGHYSFADEGKL</sequence>
<dbReference type="RefSeq" id="WP_133473255.1">
    <property type="nucleotide sequence ID" value="NZ_SNWP01000010.1"/>
</dbReference>
<dbReference type="Pfam" id="PF20582">
    <property type="entry name" value="UPF0758_N"/>
    <property type="match status" value="1"/>
</dbReference>
<proteinExistence type="inferred from homology"/>
<dbReference type="CDD" id="cd08071">
    <property type="entry name" value="MPN_DUF2466"/>
    <property type="match status" value="1"/>
</dbReference>
<organism evidence="8 9">
    <name type="scientific">Sediminibacterium goheungense</name>
    <dbReference type="NCBI Taxonomy" id="1086393"/>
    <lineage>
        <taxon>Bacteria</taxon>
        <taxon>Pseudomonadati</taxon>
        <taxon>Bacteroidota</taxon>
        <taxon>Chitinophagia</taxon>
        <taxon>Chitinophagales</taxon>
        <taxon>Chitinophagaceae</taxon>
        <taxon>Sediminibacterium</taxon>
    </lineage>
</organism>
<reference evidence="8 9" key="1">
    <citation type="submission" date="2019-03" db="EMBL/GenBank/DDBJ databases">
        <title>Genomic Encyclopedia of Archaeal and Bacterial Type Strains, Phase II (KMG-II): from individual species to whole genera.</title>
        <authorList>
            <person name="Goeker M."/>
        </authorList>
    </citation>
    <scope>NUCLEOTIDE SEQUENCE [LARGE SCALE GENOMIC DNA]</scope>
    <source>
        <strain evidence="8 9">DSM 28323</strain>
    </source>
</reference>
<evidence type="ECO:0000256" key="2">
    <source>
        <dbReference type="ARBA" id="ARBA00022723"/>
    </source>
</evidence>
<evidence type="ECO:0000256" key="3">
    <source>
        <dbReference type="ARBA" id="ARBA00022801"/>
    </source>
</evidence>
<dbReference type="InterPro" id="IPR025657">
    <property type="entry name" value="RadC_JAB"/>
</dbReference>
<dbReference type="GO" id="GO:0008237">
    <property type="term" value="F:metallopeptidase activity"/>
    <property type="evidence" value="ECO:0007669"/>
    <property type="project" value="UniProtKB-KW"/>
</dbReference>
<gene>
    <name evidence="8" type="ORF">BC659_0699</name>
</gene>
<evidence type="ECO:0000256" key="6">
    <source>
        <dbReference type="RuleBase" id="RU003797"/>
    </source>
</evidence>
<evidence type="ECO:0000256" key="4">
    <source>
        <dbReference type="ARBA" id="ARBA00022833"/>
    </source>
</evidence>
<evidence type="ECO:0000256" key="5">
    <source>
        <dbReference type="ARBA" id="ARBA00023049"/>
    </source>
</evidence>
<dbReference type="InterPro" id="IPR001405">
    <property type="entry name" value="UPF0758"/>
</dbReference>
<dbReference type="Proteomes" id="UP000295741">
    <property type="component" value="Unassembled WGS sequence"/>
</dbReference>
<dbReference type="Gene3D" id="3.40.140.10">
    <property type="entry name" value="Cytidine Deaminase, domain 2"/>
    <property type="match status" value="1"/>
</dbReference>
<name>A0A4R6J0A9_9BACT</name>
<keyword evidence="1" id="KW-0645">Protease</keyword>